<evidence type="ECO:0000313" key="2">
    <source>
        <dbReference type="Proteomes" id="UP000886520"/>
    </source>
</evidence>
<proteinExistence type="predicted"/>
<sequence length="140" mass="16223">MYAAAVWAPGLAADIWTQIERPQICMFSRLFRSKHTVPHDIIKAEVATPPMVVEALFHTICSIERMRDLPADRLTRRAFEASRQLSESGVSRSWYSEVTTWFGTQGVDMEKLPPFQYDSDSPFFRPSRSERNTVLRQDLW</sequence>
<protein>
    <submittedName>
        <fullName evidence="1">Uncharacterized protein</fullName>
    </submittedName>
</protein>
<dbReference type="EMBL" id="JABFUD020000019">
    <property type="protein sequence ID" value="KAI5065737.1"/>
    <property type="molecule type" value="Genomic_DNA"/>
</dbReference>
<dbReference type="OrthoDB" id="1973059at2759"/>
<dbReference type="AlphaFoldDB" id="A0A9D4Z9K0"/>
<keyword evidence="2" id="KW-1185">Reference proteome</keyword>
<comment type="caution">
    <text evidence="1">The sequence shown here is derived from an EMBL/GenBank/DDBJ whole genome shotgun (WGS) entry which is preliminary data.</text>
</comment>
<dbReference type="Proteomes" id="UP000886520">
    <property type="component" value="Chromosome 19"/>
</dbReference>
<reference evidence="1" key="1">
    <citation type="submission" date="2021-01" db="EMBL/GenBank/DDBJ databases">
        <title>Adiantum capillus-veneris genome.</title>
        <authorList>
            <person name="Fang Y."/>
            <person name="Liao Q."/>
        </authorList>
    </citation>
    <scope>NUCLEOTIDE SEQUENCE</scope>
    <source>
        <strain evidence="1">H3</strain>
        <tissue evidence="1">Leaf</tissue>
    </source>
</reference>
<evidence type="ECO:0000313" key="1">
    <source>
        <dbReference type="EMBL" id="KAI5065737.1"/>
    </source>
</evidence>
<name>A0A9D4Z9K0_ADICA</name>
<gene>
    <name evidence="1" type="ORF">GOP47_0020432</name>
</gene>
<organism evidence="1 2">
    <name type="scientific">Adiantum capillus-veneris</name>
    <name type="common">Maidenhair fern</name>
    <dbReference type="NCBI Taxonomy" id="13818"/>
    <lineage>
        <taxon>Eukaryota</taxon>
        <taxon>Viridiplantae</taxon>
        <taxon>Streptophyta</taxon>
        <taxon>Embryophyta</taxon>
        <taxon>Tracheophyta</taxon>
        <taxon>Polypodiopsida</taxon>
        <taxon>Polypodiidae</taxon>
        <taxon>Polypodiales</taxon>
        <taxon>Pteridineae</taxon>
        <taxon>Pteridaceae</taxon>
        <taxon>Vittarioideae</taxon>
        <taxon>Adiantum</taxon>
    </lineage>
</organism>
<accession>A0A9D4Z9K0</accession>